<dbReference type="SUPFAM" id="SSF46785">
    <property type="entry name" value="Winged helix' DNA-binding domain"/>
    <property type="match status" value="1"/>
</dbReference>
<dbReference type="InterPro" id="IPR058163">
    <property type="entry name" value="LysR-type_TF_proteobact-type"/>
</dbReference>
<dbReference type="InterPro" id="IPR036390">
    <property type="entry name" value="WH_DNA-bd_sf"/>
</dbReference>
<organism evidence="6 7">
    <name type="scientific">Acinetobacter celticus</name>
    <dbReference type="NCBI Taxonomy" id="1891224"/>
    <lineage>
        <taxon>Bacteria</taxon>
        <taxon>Pseudomonadati</taxon>
        <taxon>Pseudomonadota</taxon>
        <taxon>Gammaproteobacteria</taxon>
        <taxon>Moraxellales</taxon>
        <taxon>Moraxellaceae</taxon>
        <taxon>Acinetobacter</taxon>
    </lineage>
</organism>
<dbReference type="Gene3D" id="3.40.190.10">
    <property type="entry name" value="Periplasmic binding protein-like II"/>
    <property type="match status" value="2"/>
</dbReference>
<feature type="domain" description="HTH lysR-type" evidence="5">
    <location>
        <begin position="1"/>
        <end position="60"/>
    </location>
</feature>
<dbReference type="EMBL" id="MBDL01000009">
    <property type="protein sequence ID" value="ODA12985.1"/>
    <property type="molecule type" value="Genomic_DNA"/>
</dbReference>
<keyword evidence="4" id="KW-0804">Transcription</keyword>
<evidence type="ECO:0000256" key="4">
    <source>
        <dbReference type="ARBA" id="ARBA00023163"/>
    </source>
</evidence>
<protein>
    <submittedName>
        <fullName evidence="6">LysR family transcriptional regulator</fullName>
    </submittedName>
</protein>
<dbReference type="PROSITE" id="PS50931">
    <property type="entry name" value="HTH_LYSR"/>
    <property type="match status" value="1"/>
</dbReference>
<gene>
    <name evidence="6" type="ORF">BBP83_05880</name>
</gene>
<dbReference type="InterPro" id="IPR005119">
    <property type="entry name" value="LysR_subst-bd"/>
</dbReference>
<dbReference type="FunFam" id="1.10.10.10:FF:000001">
    <property type="entry name" value="LysR family transcriptional regulator"/>
    <property type="match status" value="1"/>
</dbReference>
<dbReference type="Pfam" id="PF00126">
    <property type="entry name" value="HTH_1"/>
    <property type="match status" value="1"/>
</dbReference>
<dbReference type="PANTHER" id="PTHR30537:SF20">
    <property type="entry name" value="TRANSCRIPTIONAL REGULATORY PROTEIN"/>
    <property type="match status" value="1"/>
</dbReference>
<sequence>MKSTIEELQAFVTIVDSGSIVMAAERLEQTASGVSRALQRLESKLNVTLLERTTRKLKLTQEGQLFLTKARKILNELAEAEDSLLKSDEDISGLIRIDSATPFILHVIVPLTREFMQKYPNVQIELNNHDQVIDLLEHQTDVAIRFGELNDSTLHAKLLCHSRLYIVASPQYLAQYGVPKQAVDLLTHDLIGFSQVQHLNTWPISTNGKAFVSRPKVKASNGETVRQLALEGVGITCLSRFLVQDDLIEGRLVALFEDQIELHYQKIHAVYYLQEHLPKRVRLFIEFLAEKLKPYL</sequence>
<evidence type="ECO:0000313" key="7">
    <source>
        <dbReference type="Proteomes" id="UP000186553"/>
    </source>
</evidence>
<comment type="similarity">
    <text evidence="1">Belongs to the LysR transcriptional regulatory family.</text>
</comment>
<dbReference type="InterPro" id="IPR000847">
    <property type="entry name" value="LysR_HTH_N"/>
</dbReference>
<proteinExistence type="inferred from homology"/>
<keyword evidence="7" id="KW-1185">Reference proteome</keyword>
<evidence type="ECO:0000256" key="2">
    <source>
        <dbReference type="ARBA" id="ARBA00023015"/>
    </source>
</evidence>
<name>A0A1C3CW37_9GAMM</name>
<dbReference type="Gene3D" id="1.10.10.10">
    <property type="entry name" value="Winged helix-like DNA-binding domain superfamily/Winged helix DNA-binding domain"/>
    <property type="match status" value="1"/>
</dbReference>
<evidence type="ECO:0000259" key="5">
    <source>
        <dbReference type="PROSITE" id="PS50931"/>
    </source>
</evidence>
<dbReference type="GO" id="GO:0043565">
    <property type="term" value="F:sequence-specific DNA binding"/>
    <property type="evidence" value="ECO:0007669"/>
    <property type="project" value="TreeGrafter"/>
</dbReference>
<evidence type="ECO:0000313" key="6">
    <source>
        <dbReference type="EMBL" id="ODA12985.1"/>
    </source>
</evidence>
<dbReference type="InterPro" id="IPR036388">
    <property type="entry name" value="WH-like_DNA-bd_sf"/>
</dbReference>
<comment type="caution">
    <text evidence="6">The sequence shown here is derived from an EMBL/GenBank/DDBJ whole genome shotgun (WGS) entry which is preliminary data.</text>
</comment>
<dbReference type="OrthoDB" id="9786526at2"/>
<dbReference type="STRING" id="1891224.BBP83_05880"/>
<dbReference type="RefSeq" id="WP_068886872.1">
    <property type="nucleotide sequence ID" value="NZ_CBCRUU010000006.1"/>
</dbReference>
<evidence type="ECO:0000256" key="3">
    <source>
        <dbReference type="ARBA" id="ARBA00023125"/>
    </source>
</evidence>
<reference evidence="6 7" key="1">
    <citation type="submission" date="2016-07" db="EMBL/GenBank/DDBJ databases">
        <title>Acinetobacter sp. ANC 4603.</title>
        <authorList>
            <person name="Radolfova-Krizova L."/>
            <person name="Nemec A."/>
        </authorList>
    </citation>
    <scope>NUCLEOTIDE SEQUENCE [LARGE SCALE GENOMIC DNA]</scope>
    <source>
        <strain evidence="6 7">ANC 4603</strain>
    </source>
</reference>
<dbReference type="Proteomes" id="UP000186553">
    <property type="component" value="Unassembled WGS sequence"/>
</dbReference>
<dbReference type="GO" id="GO:0006351">
    <property type="term" value="P:DNA-templated transcription"/>
    <property type="evidence" value="ECO:0007669"/>
    <property type="project" value="TreeGrafter"/>
</dbReference>
<keyword evidence="3" id="KW-0238">DNA-binding</keyword>
<accession>A0A1C3CW37</accession>
<dbReference type="GO" id="GO:0003700">
    <property type="term" value="F:DNA-binding transcription factor activity"/>
    <property type="evidence" value="ECO:0007669"/>
    <property type="project" value="InterPro"/>
</dbReference>
<dbReference type="SUPFAM" id="SSF53850">
    <property type="entry name" value="Periplasmic binding protein-like II"/>
    <property type="match status" value="1"/>
</dbReference>
<dbReference type="AlphaFoldDB" id="A0A1C3CW37"/>
<dbReference type="Pfam" id="PF03466">
    <property type="entry name" value="LysR_substrate"/>
    <property type="match status" value="1"/>
</dbReference>
<keyword evidence="2" id="KW-0805">Transcription regulation</keyword>
<dbReference type="PANTHER" id="PTHR30537">
    <property type="entry name" value="HTH-TYPE TRANSCRIPTIONAL REGULATOR"/>
    <property type="match status" value="1"/>
</dbReference>
<evidence type="ECO:0000256" key="1">
    <source>
        <dbReference type="ARBA" id="ARBA00009437"/>
    </source>
</evidence>